<organism evidence="2 3">
    <name type="scientific">Biomphalaria pfeifferi</name>
    <name type="common">Bloodfluke planorb</name>
    <name type="synonym">Freshwater snail</name>
    <dbReference type="NCBI Taxonomy" id="112525"/>
    <lineage>
        <taxon>Eukaryota</taxon>
        <taxon>Metazoa</taxon>
        <taxon>Spiralia</taxon>
        <taxon>Lophotrochozoa</taxon>
        <taxon>Mollusca</taxon>
        <taxon>Gastropoda</taxon>
        <taxon>Heterobranchia</taxon>
        <taxon>Euthyneura</taxon>
        <taxon>Panpulmonata</taxon>
        <taxon>Hygrophila</taxon>
        <taxon>Lymnaeoidea</taxon>
        <taxon>Planorbidae</taxon>
        <taxon>Biomphalaria</taxon>
    </lineage>
</organism>
<evidence type="ECO:0000313" key="2">
    <source>
        <dbReference type="EMBL" id="KAK0053729.1"/>
    </source>
</evidence>
<feature type="coiled-coil region" evidence="1">
    <location>
        <begin position="86"/>
        <end position="129"/>
    </location>
</feature>
<protein>
    <submittedName>
        <fullName evidence="2">Uncharacterized protein</fullName>
    </submittedName>
</protein>
<evidence type="ECO:0000256" key="1">
    <source>
        <dbReference type="SAM" id="Coils"/>
    </source>
</evidence>
<feature type="non-terminal residue" evidence="2">
    <location>
        <position position="336"/>
    </location>
</feature>
<dbReference type="Proteomes" id="UP001233172">
    <property type="component" value="Unassembled WGS sequence"/>
</dbReference>
<dbReference type="EMBL" id="JASAOG010000084">
    <property type="protein sequence ID" value="KAK0053729.1"/>
    <property type="molecule type" value="Genomic_DNA"/>
</dbReference>
<reference evidence="2" key="1">
    <citation type="journal article" date="2023" name="PLoS Negl. Trop. Dis.">
        <title>A genome sequence for Biomphalaria pfeifferi, the major vector snail for the human-infecting parasite Schistosoma mansoni.</title>
        <authorList>
            <person name="Bu L."/>
            <person name="Lu L."/>
            <person name="Laidemitt M.R."/>
            <person name="Zhang S.M."/>
            <person name="Mutuku M."/>
            <person name="Mkoji G."/>
            <person name="Steinauer M."/>
            <person name="Loker E.S."/>
        </authorList>
    </citation>
    <scope>NUCLEOTIDE SEQUENCE</scope>
    <source>
        <strain evidence="2">KasaAsao</strain>
    </source>
</reference>
<feature type="non-terminal residue" evidence="2">
    <location>
        <position position="1"/>
    </location>
</feature>
<accession>A0AAD8BFM3</accession>
<comment type="caution">
    <text evidence="2">The sequence shown here is derived from an EMBL/GenBank/DDBJ whole genome shotgun (WGS) entry which is preliminary data.</text>
</comment>
<name>A0AAD8BFM3_BIOPF</name>
<proteinExistence type="predicted"/>
<keyword evidence="3" id="KW-1185">Reference proteome</keyword>
<keyword evidence="1" id="KW-0175">Coiled coil</keyword>
<reference evidence="2" key="2">
    <citation type="submission" date="2023-04" db="EMBL/GenBank/DDBJ databases">
        <authorList>
            <person name="Bu L."/>
            <person name="Lu L."/>
            <person name="Laidemitt M.R."/>
            <person name="Zhang S.M."/>
            <person name="Mutuku M."/>
            <person name="Mkoji G."/>
            <person name="Steinauer M."/>
            <person name="Loker E.S."/>
        </authorList>
    </citation>
    <scope>NUCLEOTIDE SEQUENCE</scope>
    <source>
        <strain evidence="2">KasaAsao</strain>
        <tissue evidence="2">Whole Snail</tissue>
    </source>
</reference>
<sequence>IFTSCPKSSHWLTGITEGRPGTIDSAKRIACTHAERRASFSALSKMKIVGVFCFLVLLALAEAQGSITKPPGNKAPTKPPENDAKLNEAAKLIEAAKIEKEKIEKENLAQKEKEEKEEIVEEIKQLAELVAGQYRLENDEKEPGVADTMFFWPYKFNRIARGREDKQGFILEELQNGVYIRRRYLQLITQKKNKHFKVEYYEFKPEWENRTDDPFSKDTLIKHLHRKYLNMSACLYQEIVRFGDSFVGESYYCPSNVAQNYITITCNNMIFDLPNKKTLRYKMIKRETLPLEPENEQRMKLNVCFVTLTLTVLFYKSQAQVYVAEGYFVIDSSAVQ</sequence>
<evidence type="ECO:0000313" key="3">
    <source>
        <dbReference type="Proteomes" id="UP001233172"/>
    </source>
</evidence>
<gene>
    <name evidence="2" type="ORF">Bpfe_016949</name>
</gene>
<dbReference type="AlphaFoldDB" id="A0AAD8BFM3"/>